<evidence type="ECO:0000256" key="9">
    <source>
        <dbReference type="ARBA" id="ARBA00022842"/>
    </source>
</evidence>
<keyword evidence="9 10" id="KW-0460">Magnesium</keyword>
<dbReference type="EMBL" id="LR217713">
    <property type="protein sequence ID" value="VFP82129.1"/>
    <property type="molecule type" value="Genomic_DNA"/>
</dbReference>
<dbReference type="PROSITE" id="PS50879">
    <property type="entry name" value="RNASE_H_1"/>
    <property type="match status" value="1"/>
</dbReference>
<protein>
    <recommendedName>
        <fullName evidence="4 10">Ribonuclease H</fullName>
        <shortName evidence="10">RNase H</shortName>
        <ecNumber evidence="4 10">3.1.26.4</ecNumber>
    </recommendedName>
</protein>
<feature type="binding site" evidence="10">
    <location>
        <position position="70"/>
    </location>
    <ligand>
        <name>Mg(2+)</name>
        <dbReference type="ChEBI" id="CHEBI:18420"/>
        <label>1</label>
    </ligand>
</feature>
<evidence type="ECO:0000256" key="3">
    <source>
        <dbReference type="ARBA" id="ARBA00011245"/>
    </source>
</evidence>
<dbReference type="Pfam" id="PF00075">
    <property type="entry name" value="RNase_H"/>
    <property type="match status" value="1"/>
</dbReference>
<keyword evidence="5 10" id="KW-0540">Nuclease</keyword>
<feature type="binding site" evidence="10">
    <location>
        <position position="10"/>
    </location>
    <ligand>
        <name>Mg(2+)</name>
        <dbReference type="ChEBI" id="CHEBI:18420"/>
        <label>2</label>
    </ligand>
</feature>
<sequence>MCKKVEVFTDGSCLGNPGPGGYGVIMYSEGYKKTFSAGFYLTTNNRMEMMAAIVALESLRDRSEVVLNTDSTYVQQGITSWMATWKQRSWRTVNRQVVKNIDLWKRLDKAISCHHMTWQWIRGHNGHVENESCDRLARFSAEHPTLDDLGYSFIR</sequence>
<name>A0A451D8F2_9GAMM</name>
<evidence type="ECO:0000256" key="8">
    <source>
        <dbReference type="ARBA" id="ARBA00022801"/>
    </source>
</evidence>
<feature type="binding site" evidence="10">
    <location>
        <position position="48"/>
    </location>
    <ligand>
        <name>Mg(2+)</name>
        <dbReference type="ChEBI" id="CHEBI:18420"/>
        <label>1</label>
    </ligand>
</feature>
<dbReference type="PANTHER" id="PTHR10642">
    <property type="entry name" value="RIBONUCLEASE H1"/>
    <property type="match status" value="1"/>
</dbReference>
<dbReference type="GO" id="GO:0000287">
    <property type="term" value="F:magnesium ion binding"/>
    <property type="evidence" value="ECO:0007669"/>
    <property type="project" value="UniProtKB-UniRule"/>
</dbReference>
<comment type="catalytic activity">
    <reaction evidence="1 10">
        <text>Endonucleolytic cleavage to 5'-phosphomonoester.</text>
        <dbReference type="EC" id="3.1.26.4"/>
    </reaction>
</comment>
<dbReference type="GO" id="GO:0004523">
    <property type="term" value="F:RNA-DNA hybrid ribonuclease activity"/>
    <property type="evidence" value="ECO:0007669"/>
    <property type="project" value="UniProtKB-UniRule"/>
</dbReference>
<dbReference type="EC" id="3.1.26.4" evidence="4 10"/>
<feature type="domain" description="RNase H type-1" evidence="11">
    <location>
        <begin position="1"/>
        <end position="142"/>
    </location>
</feature>
<evidence type="ECO:0000256" key="7">
    <source>
        <dbReference type="ARBA" id="ARBA00022759"/>
    </source>
</evidence>
<feature type="binding site" evidence="10">
    <location>
        <position position="134"/>
    </location>
    <ligand>
        <name>Mg(2+)</name>
        <dbReference type="ChEBI" id="CHEBI:18420"/>
        <label>2</label>
    </ligand>
</feature>
<feature type="binding site" evidence="10">
    <location>
        <position position="10"/>
    </location>
    <ligand>
        <name>Mg(2+)</name>
        <dbReference type="ChEBI" id="CHEBI:18420"/>
        <label>1</label>
    </ligand>
</feature>
<keyword evidence="8 10" id="KW-0378">Hydrolase</keyword>
<dbReference type="InterPro" id="IPR022892">
    <property type="entry name" value="RNaseHI"/>
</dbReference>
<evidence type="ECO:0000256" key="10">
    <source>
        <dbReference type="HAMAP-Rule" id="MF_00042"/>
    </source>
</evidence>
<comment type="subcellular location">
    <subcellularLocation>
        <location evidence="10">Cytoplasm</location>
    </subcellularLocation>
</comment>
<dbReference type="GO" id="GO:0043137">
    <property type="term" value="P:DNA replication, removal of RNA primer"/>
    <property type="evidence" value="ECO:0007669"/>
    <property type="project" value="TreeGrafter"/>
</dbReference>
<gene>
    <name evidence="10 12" type="primary">rnhA</name>
    <name evidence="12" type="ORF">ERCICURV3402_478</name>
</gene>
<keyword evidence="10" id="KW-0963">Cytoplasm</keyword>
<dbReference type="GeneID" id="66304753"/>
<evidence type="ECO:0000256" key="5">
    <source>
        <dbReference type="ARBA" id="ARBA00022722"/>
    </source>
</evidence>
<keyword evidence="7 10" id="KW-0255">Endonuclease</keyword>
<dbReference type="RefSeq" id="WP_157992730.1">
    <property type="nucleotide sequence ID" value="NZ_LR217713.1"/>
</dbReference>
<dbReference type="GO" id="GO:0003676">
    <property type="term" value="F:nucleic acid binding"/>
    <property type="evidence" value="ECO:0007669"/>
    <property type="project" value="InterPro"/>
</dbReference>
<dbReference type="NCBIfam" id="NF001236">
    <property type="entry name" value="PRK00203.1"/>
    <property type="match status" value="1"/>
</dbReference>
<comment type="similarity">
    <text evidence="2 10">Belongs to the RNase H family.</text>
</comment>
<comment type="function">
    <text evidence="10">Endonuclease that specifically degrades the RNA of RNA-DNA hybrids.</text>
</comment>
<accession>A0A451D8F2</accession>
<evidence type="ECO:0000313" key="13">
    <source>
        <dbReference type="Proteomes" id="UP000294441"/>
    </source>
</evidence>
<evidence type="ECO:0000256" key="1">
    <source>
        <dbReference type="ARBA" id="ARBA00000077"/>
    </source>
</evidence>
<dbReference type="InterPro" id="IPR002156">
    <property type="entry name" value="RNaseH_domain"/>
</dbReference>
<dbReference type="PANTHER" id="PTHR10642:SF26">
    <property type="entry name" value="RIBONUCLEASE H1"/>
    <property type="match status" value="1"/>
</dbReference>
<dbReference type="HAMAP" id="MF_00042">
    <property type="entry name" value="RNase_H"/>
    <property type="match status" value="1"/>
</dbReference>
<dbReference type="SUPFAM" id="SSF53098">
    <property type="entry name" value="Ribonuclease H-like"/>
    <property type="match status" value="1"/>
</dbReference>
<dbReference type="InterPro" id="IPR050092">
    <property type="entry name" value="RNase_H"/>
</dbReference>
<dbReference type="AlphaFoldDB" id="A0A451D8F2"/>
<evidence type="ECO:0000313" key="12">
    <source>
        <dbReference type="EMBL" id="VFP82129.1"/>
    </source>
</evidence>
<comment type="cofactor">
    <cofactor evidence="10">
        <name>Mg(2+)</name>
        <dbReference type="ChEBI" id="CHEBI:18420"/>
    </cofactor>
    <text evidence="10">Binds 1 Mg(2+) ion per subunit. May bind a second metal ion at a regulatory site, or after substrate binding.</text>
</comment>
<proteinExistence type="inferred from homology"/>
<evidence type="ECO:0000256" key="6">
    <source>
        <dbReference type="ARBA" id="ARBA00022723"/>
    </source>
</evidence>
<evidence type="ECO:0000256" key="4">
    <source>
        <dbReference type="ARBA" id="ARBA00012180"/>
    </source>
</evidence>
<organism evidence="12 13">
    <name type="scientific">Candidatus Erwinia haradaeae</name>
    <dbReference type="NCBI Taxonomy" id="1922217"/>
    <lineage>
        <taxon>Bacteria</taxon>
        <taxon>Pseudomonadati</taxon>
        <taxon>Pseudomonadota</taxon>
        <taxon>Gammaproteobacteria</taxon>
        <taxon>Enterobacterales</taxon>
        <taxon>Erwiniaceae</taxon>
        <taxon>Erwinia</taxon>
    </lineage>
</organism>
<dbReference type="InterPro" id="IPR036397">
    <property type="entry name" value="RNaseH_sf"/>
</dbReference>
<reference evidence="12 13" key="1">
    <citation type="submission" date="2019-02" db="EMBL/GenBank/DDBJ databases">
        <authorList>
            <person name="Manzano-Marin A."/>
            <person name="Manzano-Marin A."/>
        </authorList>
    </citation>
    <scope>NUCLEOTIDE SEQUENCE [LARGE SCALE GENOMIC DNA]</scope>
    <source>
        <strain evidence="12 13">ErCicurvipes</strain>
    </source>
</reference>
<comment type="subunit">
    <text evidence="3 10">Monomer.</text>
</comment>
<dbReference type="Proteomes" id="UP000294441">
    <property type="component" value="Chromosome 1"/>
</dbReference>
<dbReference type="OrthoDB" id="7845843at2"/>
<evidence type="ECO:0000256" key="2">
    <source>
        <dbReference type="ARBA" id="ARBA00005300"/>
    </source>
</evidence>
<dbReference type="Gene3D" id="3.30.420.10">
    <property type="entry name" value="Ribonuclease H-like superfamily/Ribonuclease H"/>
    <property type="match status" value="1"/>
</dbReference>
<keyword evidence="6 10" id="KW-0479">Metal-binding</keyword>
<dbReference type="GO" id="GO:0005737">
    <property type="term" value="C:cytoplasm"/>
    <property type="evidence" value="ECO:0007669"/>
    <property type="project" value="UniProtKB-SubCell"/>
</dbReference>
<evidence type="ECO:0000259" key="11">
    <source>
        <dbReference type="PROSITE" id="PS50879"/>
    </source>
</evidence>
<dbReference type="CDD" id="cd09278">
    <property type="entry name" value="RNase_HI_prokaryote_like"/>
    <property type="match status" value="1"/>
</dbReference>
<dbReference type="InterPro" id="IPR012337">
    <property type="entry name" value="RNaseH-like_sf"/>
</dbReference>